<dbReference type="RefSeq" id="WP_131864835.1">
    <property type="nucleotide sequence ID" value="NZ_SMCR01000003.1"/>
</dbReference>
<feature type="domain" description="N-acetyltransferase" evidence="1">
    <location>
        <begin position="1"/>
        <end position="144"/>
    </location>
</feature>
<proteinExistence type="predicted"/>
<dbReference type="Gene3D" id="3.40.630.30">
    <property type="match status" value="1"/>
</dbReference>
<accession>A0A4R3Z1G4</accession>
<dbReference type="CDD" id="cd04301">
    <property type="entry name" value="NAT_SF"/>
    <property type="match status" value="1"/>
</dbReference>
<comment type="caution">
    <text evidence="2">The sequence shown here is derived from an EMBL/GenBank/DDBJ whole genome shotgun (WGS) entry which is preliminary data.</text>
</comment>
<protein>
    <submittedName>
        <fullName evidence="2">Acetyltransferase (GNAT) family protein</fullName>
    </submittedName>
</protein>
<organism evidence="2 3">
    <name type="scientific">Biostraticola tofi</name>
    <dbReference type="NCBI Taxonomy" id="466109"/>
    <lineage>
        <taxon>Bacteria</taxon>
        <taxon>Pseudomonadati</taxon>
        <taxon>Pseudomonadota</taxon>
        <taxon>Gammaproteobacteria</taxon>
        <taxon>Enterobacterales</taxon>
        <taxon>Bruguierivoracaceae</taxon>
        <taxon>Biostraticola</taxon>
    </lineage>
</organism>
<dbReference type="SUPFAM" id="SSF55729">
    <property type="entry name" value="Acyl-CoA N-acyltransferases (Nat)"/>
    <property type="match status" value="1"/>
</dbReference>
<dbReference type="InterPro" id="IPR000182">
    <property type="entry name" value="GNAT_dom"/>
</dbReference>
<name>A0A4R3Z1G4_9GAMM</name>
<reference evidence="2 3" key="1">
    <citation type="submission" date="2019-03" db="EMBL/GenBank/DDBJ databases">
        <title>Genomic Encyclopedia of Type Strains, Phase IV (KMG-IV): sequencing the most valuable type-strain genomes for metagenomic binning, comparative biology and taxonomic classification.</title>
        <authorList>
            <person name="Goeker M."/>
        </authorList>
    </citation>
    <scope>NUCLEOTIDE SEQUENCE [LARGE SCALE GENOMIC DNA]</scope>
    <source>
        <strain evidence="2 3">DSM 19580</strain>
    </source>
</reference>
<dbReference type="EMBL" id="SMCR01000003">
    <property type="protein sequence ID" value="TCV98068.1"/>
    <property type="molecule type" value="Genomic_DNA"/>
</dbReference>
<dbReference type="GO" id="GO:0016747">
    <property type="term" value="F:acyltransferase activity, transferring groups other than amino-acyl groups"/>
    <property type="evidence" value="ECO:0007669"/>
    <property type="project" value="InterPro"/>
</dbReference>
<dbReference type="InterPro" id="IPR016181">
    <property type="entry name" value="Acyl_CoA_acyltransferase"/>
</dbReference>
<dbReference type="OrthoDB" id="9806849at2"/>
<keyword evidence="3" id="KW-1185">Reference proteome</keyword>
<evidence type="ECO:0000313" key="3">
    <source>
        <dbReference type="Proteomes" id="UP000295719"/>
    </source>
</evidence>
<gene>
    <name evidence="2" type="ORF">EDC52_103153</name>
</gene>
<evidence type="ECO:0000259" key="1">
    <source>
        <dbReference type="PROSITE" id="PS51186"/>
    </source>
</evidence>
<evidence type="ECO:0000313" key="2">
    <source>
        <dbReference type="EMBL" id="TCV98068.1"/>
    </source>
</evidence>
<keyword evidence="2" id="KW-0808">Transferase</keyword>
<sequence length="156" mass="17338">MHQLREARMNELAELTELCLQSKALWGYDEVFMLRCREALTFHPADSENSLICVAQKNNTLLGCAQLQFNKDVAFLERLFVSPTNIKNGIGKALFGWSLKAAHRAGVECLLIDADPLAAGFYLRMGAREAGIVDSGTVPGQRIPRFKVHLSCHHSP</sequence>
<dbReference type="AlphaFoldDB" id="A0A4R3Z1G4"/>
<dbReference type="Pfam" id="PF00583">
    <property type="entry name" value="Acetyltransf_1"/>
    <property type="match status" value="1"/>
</dbReference>
<dbReference type="PROSITE" id="PS51186">
    <property type="entry name" value="GNAT"/>
    <property type="match status" value="1"/>
</dbReference>
<dbReference type="Proteomes" id="UP000295719">
    <property type="component" value="Unassembled WGS sequence"/>
</dbReference>